<dbReference type="EMBL" id="DSTK01000039">
    <property type="protein sequence ID" value="HFK98415.1"/>
    <property type="molecule type" value="Genomic_DNA"/>
</dbReference>
<dbReference type="PANTHER" id="PTHR22617">
    <property type="entry name" value="CHEMOTAXIS SENSOR HISTIDINE KINASE-RELATED"/>
    <property type="match status" value="1"/>
</dbReference>
<dbReference type="Gene3D" id="2.30.30.40">
    <property type="entry name" value="SH3 Domains"/>
    <property type="match status" value="1"/>
</dbReference>
<protein>
    <submittedName>
        <fullName evidence="2">Purine-binding chemotaxis protein CheW</fullName>
    </submittedName>
</protein>
<sequence length="173" mass="18526">MQGESEKIRSVLERRARELAKPVEDHGVEDGTEVLVFELCGERYALESAMVREIRRLQGLTALSGVPPFVLGIMNVRGEILSVLDPTKILALPETPYDDGARVVVLSDGAMTFGLAVHGVHGMARLALAKLQEAPLAGKGFSQGLIRGVSADRLIVLDGKALLAEKTLIVDAS</sequence>
<dbReference type="GO" id="GO:0005829">
    <property type="term" value="C:cytosol"/>
    <property type="evidence" value="ECO:0007669"/>
    <property type="project" value="TreeGrafter"/>
</dbReference>
<dbReference type="Gene3D" id="2.40.50.180">
    <property type="entry name" value="CheA-289, Domain 4"/>
    <property type="match status" value="1"/>
</dbReference>
<comment type="caution">
    <text evidence="2">The sequence shown here is derived from an EMBL/GenBank/DDBJ whole genome shotgun (WGS) entry which is preliminary data.</text>
</comment>
<feature type="domain" description="CheW-like" evidence="1">
    <location>
        <begin position="31"/>
        <end position="168"/>
    </location>
</feature>
<dbReference type="InterPro" id="IPR002545">
    <property type="entry name" value="CheW-lke_dom"/>
</dbReference>
<dbReference type="PROSITE" id="PS50851">
    <property type="entry name" value="CHEW"/>
    <property type="match status" value="1"/>
</dbReference>
<dbReference type="SUPFAM" id="SSF50341">
    <property type="entry name" value="CheW-like"/>
    <property type="match status" value="1"/>
</dbReference>
<evidence type="ECO:0000259" key="1">
    <source>
        <dbReference type="PROSITE" id="PS50851"/>
    </source>
</evidence>
<evidence type="ECO:0000313" key="2">
    <source>
        <dbReference type="EMBL" id="HFK98415.1"/>
    </source>
</evidence>
<dbReference type="GO" id="GO:0006935">
    <property type="term" value="P:chemotaxis"/>
    <property type="evidence" value="ECO:0007669"/>
    <property type="project" value="InterPro"/>
</dbReference>
<reference evidence="2" key="1">
    <citation type="journal article" date="2020" name="mSystems">
        <title>Genome- and Community-Level Interaction Insights into Carbon Utilization and Element Cycling Functions of Hydrothermarchaeota in Hydrothermal Sediment.</title>
        <authorList>
            <person name="Zhou Z."/>
            <person name="Liu Y."/>
            <person name="Xu W."/>
            <person name="Pan J."/>
            <person name="Luo Z.H."/>
            <person name="Li M."/>
        </authorList>
    </citation>
    <scope>NUCLEOTIDE SEQUENCE [LARGE SCALE GENOMIC DNA]</scope>
    <source>
        <strain evidence="2">SpSt-456</strain>
    </source>
</reference>
<dbReference type="PANTHER" id="PTHR22617:SF23">
    <property type="entry name" value="CHEMOTAXIS PROTEIN CHEW"/>
    <property type="match status" value="1"/>
</dbReference>
<dbReference type="Pfam" id="PF01584">
    <property type="entry name" value="CheW"/>
    <property type="match status" value="1"/>
</dbReference>
<organism evidence="2">
    <name type="scientific">Desulfacinum infernum</name>
    <dbReference type="NCBI Taxonomy" id="35837"/>
    <lineage>
        <taxon>Bacteria</taxon>
        <taxon>Pseudomonadati</taxon>
        <taxon>Thermodesulfobacteriota</taxon>
        <taxon>Syntrophobacteria</taxon>
        <taxon>Syntrophobacterales</taxon>
        <taxon>Syntrophobacteraceae</taxon>
        <taxon>Desulfacinum</taxon>
    </lineage>
</organism>
<accession>A0A832A3A1</accession>
<dbReference type="InterPro" id="IPR039315">
    <property type="entry name" value="CheW"/>
</dbReference>
<proteinExistence type="predicted"/>
<name>A0A832A3A1_9BACT</name>
<dbReference type="GO" id="GO:0007165">
    <property type="term" value="P:signal transduction"/>
    <property type="evidence" value="ECO:0007669"/>
    <property type="project" value="InterPro"/>
</dbReference>
<gene>
    <name evidence="2" type="ORF">ENS06_13970</name>
</gene>
<dbReference type="InterPro" id="IPR036061">
    <property type="entry name" value="CheW-like_dom_sf"/>
</dbReference>
<dbReference type="SMART" id="SM00260">
    <property type="entry name" value="CheW"/>
    <property type="match status" value="1"/>
</dbReference>
<dbReference type="AlphaFoldDB" id="A0A832A3A1"/>